<dbReference type="Proteomes" id="UP000887013">
    <property type="component" value="Unassembled WGS sequence"/>
</dbReference>
<reference evidence="2" key="1">
    <citation type="submission" date="2020-08" db="EMBL/GenBank/DDBJ databases">
        <title>Multicomponent nature underlies the extraordinary mechanical properties of spider dragline silk.</title>
        <authorList>
            <person name="Kono N."/>
            <person name="Nakamura H."/>
            <person name="Mori M."/>
            <person name="Yoshida Y."/>
            <person name="Ohtoshi R."/>
            <person name="Malay A.D."/>
            <person name="Moran D.A.P."/>
            <person name="Tomita M."/>
            <person name="Numata K."/>
            <person name="Arakawa K."/>
        </authorList>
    </citation>
    <scope>NUCLEOTIDE SEQUENCE</scope>
</reference>
<feature type="non-terminal residue" evidence="2">
    <location>
        <position position="32"/>
    </location>
</feature>
<keyword evidence="3" id="KW-1185">Reference proteome</keyword>
<evidence type="ECO:0000313" key="3">
    <source>
        <dbReference type="Proteomes" id="UP000887013"/>
    </source>
</evidence>
<comment type="caution">
    <text evidence="2">The sequence shown here is derived from an EMBL/GenBank/DDBJ whole genome shotgun (WGS) entry which is preliminary data.</text>
</comment>
<protein>
    <submittedName>
        <fullName evidence="2">Uncharacterized protein</fullName>
    </submittedName>
</protein>
<proteinExistence type="predicted"/>
<dbReference type="OrthoDB" id="6433700at2759"/>
<organism evidence="2 3">
    <name type="scientific">Nephila pilipes</name>
    <name type="common">Giant wood spider</name>
    <name type="synonym">Nephila maculata</name>
    <dbReference type="NCBI Taxonomy" id="299642"/>
    <lineage>
        <taxon>Eukaryota</taxon>
        <taxon>Metazoa</taxon>
        <taxon>Ecdysozoa</taxon>
        <taxon>Arthropoda</taxon>
        <taxon>Chelicerata</taxon>
        <taxon>Arachnida</taxon>
        <taxon>Araneae</taxon>
        <taxon>Araneomorphae</taxon>
        <taxon>Entelegynae</taxon>
        <taxon>Araneoidea</taxon>
        <taxon>Nephilidae</taxon>
        <taxon>Nephila</taxon>
    </lineage>
</organism>
<evidence type="ECO:0000313" key="2">
    <source>
        <dbReference type="EMBL" id="GFT02835.1"/>
    </source>
</evidence>
<gene>
    <name evidence="2" type="ORF">NPIL_330181</name>
</gene>
<dbReference type="AlphaFoldDB" id="A0A8X6NAM5"/>
<feature type="region of interest" description="Disordered" evidence="1">
    <location>
        <begin position="1"/>
        <end position="32"/>
    </location>
</feature>
<sequence length="32" mass="3630">MINTDESKLPRTKLQARVKSVAPQDSFRALKT</sequence>
<accession>A0A8X6NAM5</accession>
<name>A0A8X6NAM5_NEPPI</name>
<dbReference type="EMBL" id="BMAW01007221">
    <property type="protein sequence ID" value="GFT02835.1"/>
    <property type="molecule type" value="Genomic_DNA"/>
</dbReference>
<evidence type="ECO:0000256" key="1">
    <source>
        <dbReference type="SAM" id="MobiDB-lite"/>
    </source>
</evidence>